<keyword evidence="3" id="KW-1185">Reference proteome</keyword>
<dbReference type="EMBL" id="JAWZYT010001763">
    <property type="protein sequence ID" value="KAK4309343.1"/>
    <property type="molecule type" value="Genomic_DNA"/>
</dbReference>
<reference evidence="2" key="1">
    <citation type="submission" date="2023-11" db="EMBL/GenBank/DDBJ databases">
        <title>Genome assemblies of two species of porcelain crab, Petrolisthes cinctipes and Petrolisthes manimaculis (Anomura: Porcellanidae).</title>
        <authorList>
            <person name="Angst P."/>
        </authorList>
    </citation>
    <scope>NUCLEOTIDE SEQUENCE</scope>
    <source>
        <strain evidence="2">PB745_02</strain>
        <tissue evidence="2">Gill</tissue>
    </source>
</reference>
<protein>
    <submittedName>
        <fullName evidence="2">Uncharacterized protein</fullName>
    </submittedName>
</protein>
<evidence type="ECO:0000313" key="2">
    <source>
        <dbReference type="EMBL" id="KAK4309343.1"/>
    </source>
</evidence>
<evidence type="ECO:0000256" key="1">
    <source>
        <dbReference type="SAM" id="MobiDB-lite"/>
    </source>
</evidence>
<evidence type="ECO:0000313" key="3">
    <source>
        <dbReference type="Proteomes" id="UP001292094"/>
    </source>
</evidence>
<organism evidence="2 3">
    <name type="scientific">Petrolisthes manimaculis</name>
    <dbReference type="NCBI Taxonomy" id="1843537"/>
    <lineage>
        <taxon>Eukaryota</taxon>
        <taxon>Metazoa</taxon>
        <taxon>Ecdysozoa</taxon>
        <taxon>Arthropoda</taxon>
        <taxon>Crustacea</taxon>
        <taxon>Multicrustacea</taxon>
        <taxon>Malacostraca</taxon>
        <taxon>Eumalacostraca</taxon>
        <taxon>Eucarida</taxon>
        <taxon>Decapoda</taxon>
        <taxon>Pleocyemata</taxon>
        <taxon>Anomura</taxon>
        <taxon>Galatheoidea</taxon>
        <taxon>Porcellanidae</taxon>
        <taxon>Petrolisthes</taxon>
    </lineage>
</organism>
<name>A0AAE1PJ51_9EUCA</name>
<feature type="region of interest" description="Disordered" evidence="1">
    <location>
        <begin position="46"/>
        <end position="74"/>
    </location>
</feature>
<dbReference type="AlphaFoldDB" id="A0AAE1PJ51"/>
<dbReference type="Proteomes" id="UP001292094">
    <property type="component" value="Unassembled WGS sequence"/>
</dbReference>
<gene>
    <name evidence="2" type="ORF">Pmani_019018</name>
</gene>
<proteinExistence type="predicted"/>
<accession>A0AAE1PJ51</accession>
<comment type="caution">
    <text evidence="2">The sequence shown here is derived from an EMBL/GenBank/DDBJ whole genome shotgun (WGS) entry which is preliminary data.</text>
</comment>
<feature type="compositionally biased region" description="Low complexity" evidence="1">
    <location>
        <begin position="58"/>
        <end position="74"/>
    </location>
</feature>
<sequence length="74" mass="7617">MFSRLLIIPGASKPEFCDPVSVSISSCYLELLSTAVVYTAEAGLEDDGATGSLPPSPSSLTPASPSVPLPGHKR</sequence>